<dbReference type="GO" id="GO:0016757">
    <property type="term" value="F:glycosyltransferase activity"/>
    <property type="evidence" value="ECO:0007669"/>
    <property type="project" value="InterPro"/>
</dbReference>
<sequence length="734" mass="83868">MEKISVLTAKLKKAVAEEGIGGLAGRTKGYLARAKKEKEFQREKSRVYRDILFISGCNEQLPHPHRYRVVHQMEQLEAGGYTCDTVYFQELKPWMVRCYGAFVIFRCPMTDTLREFATMAKQMNKPLWYDVDDLVIDTKYTDQIPFLDRMQPEERQAYDQNVRNMGELLSLCDAAVTTTAALAEELKQYVPEVLINRNCASDEMLLLSEAVLKEKQKKNEADGTAKKVRLGYFSGSATHLDDIEMIVPVLKQLLGKNPNLELLIVGILELPVELKLFASQIQMEGFVDYQKLPERIASVDINLAPLTDTIFNRAKSENKWVEAALVQTVTAASNLGAFAEMVQDGEDGVLCRDEAEWLEKLQWLIDDEPARKAIAGRAYGRCSRECVTIFHATGICEWVERHWNLRCAFVLPAMEISGGIRVALLHAEMLVKAGAQVSLFTLEGEAEWYHEGDFHFPVLSAEREKLQGTLDLAVATMWNTAEFVEQSSKIRKKKYLVQNFEVGFYPPGSPYRIATSATYRMRSPMEYVTISKWCQNWLREEYHTEAAYLPNGIDPSFYPKRGRDLQGKIRILIEGDCSAEHKNVDESFRIVEQLDLEKFEIWYMSYNGNPKSWYRVDRFLYRVPYEKTPEVYAACDILLKTSLLESFSYPPLEMMASGGYVVAVPNGGNLEYLKDGENCILYPQGNLAEAKAAIERILTDAELRKKLDTGAEETVKERNWKRIEPQILEQYLGK</sequence>
<evidence type="ECO:0000313" key="4">
    <source>
        <dbReference type="Proteomes" id="UP001199915"/>
    </source>
</evidence>
<evidence type="ECO:0000256" key="1">
    <source>
        <dbReference type="ARBA" id="ARBA00022679"/>
    </source>
</evidence>
<dbReference type="PANTHER" id="PTHR46401:SF2">
    <property type="entry name" value="GLYCOSYLTRANSFERASE WBBK-RELATED"/>
    <property type="match status" value="1"/>
</dbReference>
<dbReference type="CDD" id="cd03801">
    <property type="entry name" value="GT4_PimA-like"/>
    <property type="match status" value="1"/>
</dbReference>
<keyword evidence="1" id="KW-0808">Transferase</keyword>
<dbReference type="GO" id="GO:0009103">
    <property type="term" value="P:lipopolysaccharide biosynthetic process"/>
    <property type="evidence" value="ECO:0007669"/>
    <property type="project" value="TreeGrafter"/>
</dbReference>
<dbReference type="SUPFAM" id="SSF53756">
    <property type="entry name" value="UDP-Glycosyltransferase/glycogen phosphorylase"/>
    <property type="match status" value="2"/>
</dbReference>
<dbReference type="Pfam" id="PF00534">
    <property type="entry name" value="Glycos_transf_1"/>
    <property type="match status" value="1"/>
</dbReference>
<dbReference type="InterPro" id="IPR001296">
    <property type="entry name" value="Glyco_trans_1"/>
</dbReference>
<protein>
    <submittedName>
        <fullName evidence="3">Glycosyltransferase</fullName>
    </submittedName>
</protein>
<dbReference type="Proteomes" id="UP001199915">
    <property type="component" value="Unassembled WGS sequence"/>
</dbReference>
<gene>
    <name evidence="3" type="ORF">L0N21_11905</name>
</gene>
<dbReference type="Pfam" id="PF13692">
    <property type="entry name" value="Glyco_trans_1_4"/>
    <property type="match status" value="1"/>
</dbReference>
<dbReference type="Gene3D" id="3.40.50.2000">
    <property type="entry name" value="Glycogen Phosphorylase B"/>
    <property type="match status" value="2"/>
</dbReference>
<evidence type="ECO:0000313" key="3">
    <source>
        <dbReference type="EMBL" id="MCG4766205.1"/>
    </source>
</evidence>
<evidence type="ECO:0000259" key="2">
    <source>
        <dbReference type="Pfam" id="PF00534"/>
    </source>
</evidence>
<dbReference type="AlphaFoldDB" id="A0AAE3JSP7"/>
<feature type="domain" description="Glycosyl transferase family 1" evidence="2">
    <location>
        <begin position="619"/>
        <end position="713"/>
    </location>
</feature>
<proteinExistence type="predicted"/>
<comment type="caution">
    <text evidence="3">The sequence shown here is derived from an EMBL/GenBank/DDBJ whole genome shotgun (WGS) entry which is preliminary data.</text>
</comment>
<dbReference type="Gene3D" id="3.40.50.11090">
    <property type="match status" value="1"/>
</dbReference>
<dbReference type="EMBL" id="JAKNFS010000015">
    <property type="protein sequence ID" value="MCG4766205.1"/>
    <property type="molecule type" value="Genomic_DNA"/>
</dbReference>
<reference evidence="3" key="1">
    <citation type="submission" date="2022-01" db="EMBL/GenBank/DDBJ databases">
        <title>Collection of gut derived symbiotic bacterial strains cultured from healthy donors.</title>
        <authorList>
            <person name="Lin H."/>
            <person name="Kohout C."/>
            <person name="Waligurski E."/>
            <person name="Pamer E.G."/>
        </authorList>
    </citation>
    <scope>NUCLEOTIDE SEQUENCE</scope>
    <source>
        <strain evidence="3">DFI.5.49</strain>
    </source>
</reference>
<name>A0AAE3JSP7_9FIRM</name>
<organism evidence="3 4">
    <name type="scientific">Fusicatenibacter saccharivorans</name>
    <dbReference type="NCBI Taxonomy" id="1150298"/>
    <lineage>
        <taxon>Bacteria</taxon>
        <taxon>Bacillati</taxon>
        <taxon>Bacillota</taxon>
        <taxon>Clostridia</taxon>
        <taxon>Lachnospirales</taxon>
        <taxon>Lachnospiraceae</taxon>
        <taxon>Fusicatenibacter</taxon>
    </lineage>
</organism>
<dbReference type="PANTHER" id="PTHR46401">
    <property type="entry name" value="GLYCOSYLTRANSFERASE WBBK-RELATED"/>
    <property type="match status" value="1"/>
</dbReference>
<accession>A0AAE3JSP7</accession>